<sequence length="483" mass="53475">MVIEFNFGRVIGWKILDHYVNNAPTSTSSPATTPSVRHAVSKPSQALLPLPPPQPQPQPQPTPTPPSLHPPPHQHPHLRHHHSTILIPNPHQPTSLPALPPPPSPLPSKYRSLTTDEILHTLSNRLGLWFEYAPLISSLMQQGFSHSSIEELTGISGVEQNRFVVAAQVRDSLVQSNADPDILAFYETGGAELLYEIRLLNATQRVDAARYIFVNGFDGKAAQDLARAMKDFPRRRGDPGWDRFSYASPGDCLGFMYFRQAREHPSHSDKRTSALQRALEAAETEDAKNRLLQELRGEKPEEDSEMVAAAVKVKVPVVRMRYGEVAEATSVVVLPVCEGVEDVGAAPRDCRKEGEFGVVVADKGWRKWVVLPLWEPLAGLGKEGAVVSFGDAGVLPWRVNRWYREEPVLVVMDRERSEVGDGVGDDGFYLVKAGEDGKSGFKVERGAKLKELGLLDECLGMVVLVVRPPKDDLDDQLSDEDWD</sequence>
<dbReference type="Proteomes" id="UP001419268">
    <property type="component" value="Unassembled WGS sequence"/>
</dbReference>
<comment type="caution">
    <text evidence="6">The sequence shown here is derived from an EMBL/GenBank/DDBJ whole genome shotgun (WGS) entry which is preliminary data.</text>
</comment>
<protein>
    <submittedName>
        <fullName evidence="6">Uncharacterized protein</fullName>
    </submittedName>
</protein>
<accession>A0AAP0HDW1</accession>
<dbReference type="PANTHER" id="PTHR35299">
    <property type="entry name" value="RUBISCO ACCUMULATION FACTOR 1"/>
    <property type="match status" value="1"/>
</dbReference>
<dbReference type="AlphaFoldDB" id="A0AAP0HDW1"/>
<proteinExistence type="predicted"/>
<feature type="region of interest" description="Disordered" evidence="2">
    <location>
        <begin position="25"/>
        <end position="111"/>
    </location>
</feature>
<name>A0AAP0HDW1_9MAGN</name>
<evidence type="ECO:0000313" key="7">
    <source>
        <dbReference type="Proteomes" id="UP001419268"/>
    </source>
</evidence>
<dbReference type="Pfam" id="PF18578">
    <property type="entry name" value="Raf1_N"/>
    <property type="match status" value="1"/>
</dbReference>
<dbReference type="Pfam" id="PF18087">
    <property type="entry name" value="RuBisCo_chap_C"/>
    <property type="match status" value="1"/>
</dbReference>
<feature type="compositionally biased region" description="Pro residues" evidence="2">
    <location>
        <begin position="49"/>
        <end position="71"/>
    </location>
</feature>
<evidence type="ECO:0000259" key="5">
    <source>
        <dbReference type="Pfam" id="PF18579"/>
    </source>
</evidence>
<dbReference type="InterPro" id="IPR040781">
    <property type="entry name" value="Raf1_HTH"/>
</dbReference>
<feature type="domain" description="Rubisco accumulation factor 1 helix turn helix" evidence="5">
    <location>
        <begin position="115"/>
        <end position="174"/>
    </location>
</feature>
<evidence type="ECO:0000256" key="1">
    <source>
        <dbReference type="ARBA" id="ARBA00023186"/>
    </source>
</evidence>
<dbReference type="InterPro" id="IPR040858">
    <property type="entry name" value="Raf1_C"/>
</dbReference>
<dbReference type="GO" id="GO:0009507">
    <property type="term" value="C:chloroplast"/>
    <property type="evidence" value="ECO:0007669"/>
    <property type="project" value="TreeGrafter"/>
</dbReference>
<feature type="domain" description="Rubisco accumulation factor 1 C-terminal" evidence="3">
    <location>
        <begin position="315"/>
        <end position="470"/>
    </location>
</feature>
<gene>
    <name evidence="6" type="ORF">Scep_029885</name>
</gene>
<organism evidence="6 7">
    <name type="scientific">Stephania cephalantha</name>
    <dbReference type="NCBI Taxonomy" id="152367"/>
    <lineage>
        <taxon>Eukaryota</taxon>
        <taxon>Viridiplantae</taxon>
        <taxon>Streptophyta</taxon>
        <taxon>Embryophyta</taxon>
        <taxon>Tracheophyta</taxon>
        <taxon>Spermatophyta</taxon>
        <taxon>Magnoliopsida</taxon>
        <taxon>Ranunculales</taxon>
        <taxon>Menispermaceae</taxon>
        <taxon>Menispermoideae</taxon>
        <taxon>Cissampelideae</taxon>
        <taxon>Stephania</taxon>
    </lineage>
</organism>
<keyword evidence="1" id="KW-0143">Chaperone</keyword>
<dbReference type="EMBL" id="JBBNAG010000013">
    <property type="protein sequence ID" value="KAK9083414.1"/>
    <property type="molecule type" value="Genomic_DNA"/>
</dbReference>
<evidence type="ECO:0000256" key="2">
    <source>
        <dbReference type="SAM" id="MobiDB-lite"/>
    </source>
</evidence>
<keyword evidence="7" id="KW-1185">Reference proteome</keyword>
<feature type="compositionally biased region" description="Low complexity" evidence="2">
    <location>
        <begin position="25"/>
        <end position="35"/>
    </location>
</feature>
<dbReference type="InterPro" id="IPR041358">
    <property type="entry name" value="Raf1_N"/>
</dbReference>
<dbReference type="GO" id="GO:0110102">
    <property type="term" value="P:ribulose bisphosphate carboxylase complex assembly"/>
    <property type="evidence" value="ECO:0007669"/>
    <property type="project" value="UniProtKB-ARBA"/>
</dbReference>
<evidence type="ECO:0000259" key="3">
    <source>
        <dbReference type="Pfam" id="PF18087"/>
    </source>
</evidence>
<evidence type="ECO:0000259" key="4">
    <source>
        <dbReference type="Pfam" id="PF18578"/>
    </source>
</evidence>
<evidence type="ECO:0000313" key="6">
    <source>
        <dbReference type="EMBL" id="KAK9083414.1"/>
    </source>
</evidence>
<feature type="domain" description="Rubisco accumulation factor 1 alpha-helical" evidence="4">
    <location>
        <begin position="186"/>
        <end position="295"/>
    </location>
</feature>
<dbReference type="Pfam" id="PF18579">
    <property type="entry name" value="Raf1_HTH"/>
    <property type="match status" value="1"/>
</dbReference>
<feature type="compositionally biased region" description="Basic residues" evidence="2">
    <location>
        <begin position="72"/>
        <end position="83"/>
    </location>
</feature>
<reference evidence="6 7" key="1">
    <citation type="submission" date="2024-01" db="EMBL/GenBank/DDBJ databases">
        <title>Genome assemblies of Stephania.</title>
        <authorList>
            <person name="Yang L."/>
        </authorList>
    </citation>
    <scope>NUCLEOTIDE SEQUENCE [LARGE SCALE GENOMIC DNA]</scope>
    <source>
        <strain evidence="6">JXDWG</strain>
        <tissue evidence="6">Leaf</tissue>
    </source>
</reference>
<dbReference type="InterPro" id="IPR037494">
    <property type="entry name" value="RAF1"/>
</dbReference>
<dbReference type="PANTHER" id="PTHR35299:SF3">
    <property type="entry name" value="RUBISCO ACCUMULATION FACTOR 1.2, CHLOROPLASTIC"/>
    <property type="match status" value="1"/>
</dbReference>